<reference evidence="2" key="1">
    <citation type="submission" date="2022-07" db="EMBL/GenBank/DDBJ databases">
        <authorList>
            <person name="Macas J."/>
            <person name="Novak P."/>
            <person name="Neumann P."/>
        </authorList>
    </citation>
    <scope>NUCLEOTIDE SEQUENCE</scope>
</reference>
<dbReference type="Pfam" id="PF13966">
    <property type="entry name" value="zf-RVT"/>
    <property type="match status" value="1"/>
</dbReference>
<accession>A0AAV0FCZ6</accession>
<dbReference type="InterPro" id="IPR026960">
    <property type="entry name" value="RVT-Znf"/>
</dbReference>
<keyword evidence="3" id="KW-1185">Reference proteome</keyword>
<protein>
    <recommendedName>
        <fullName evidence="1">Reverse transcriptase zinc-binding domain-containing protein</fullName>
    </recommendedName>
</protein>
<dbReference type="EMBL" id="CAMAPF010000976">
    <property type="protein sequence ID" value="CAH9133448.1"/>
    <property type="molecule type" value="Genomic_DNA"/>
</dbReference>
<dbReference type="PANTHER" id="PTHR33116:SF66">
    <property type="entry name" value="REVERSE TRANSCRIPTASE ZINC-BINDING DOMAIN-CONTAINING PROTEIN"/>
    <property type="match status" value="1"/>
</dbReference>
<sequence length="184" mass="21417">MGLNARSINGKLISAKIYELLRVKGTVRTPMSFIWKSYIPPKISFNVWLALRNRLPTQDSLGYLHIVNRCDLCKGGFETILHLFFVCPFMCRVWERIKSWMGFGHQMNTLLSVIKWISKSRKGENLKAKAARLAFCAAAYYIWHARNSVRFDEGKNSEDDVVAKVKHMVYKILYSIYPYEMINL</sequence>
<dbReference type="AlphaFoldDB" id="A0AAV0FCZ6"/>
<dbReference type="PANTHER" id="PTHR33116">
    <property type="entry name" value="REVERSE TRANSCRIPTASE ZINC-BINDING DOMAIN-CONTAINING PROTEIN-RELATED-RELATED"/>
    <property type="match status" value="1"/>
</dbReference>
<proteinExistence type="predicted"/>
<gene>
    <name evidence="2" type="ORF">CEPIT_LOCUS32953</name>
</gene>
<dbReference type="Proteomes" id="UP001152523">
    <property type="component" value="Unassembled WGS sequence"/>
</dbReference>
<evidence type="ECO:0000313" key="3">
    <source>
        <dbReference type="Proteomes" id="UP001152523"/>
    </source>
</evidence>
<feature type="domain" description="Reverse transcriptase zinc-binding" evidence="1">
    <location>
        <begin position="15"/>
        <end position="94"/>
    </location>
</feature>
<evidence type="ECO:0000259" key="1">
    <source>
        <dbReference type="Pfam" id="PF13966"/>
    </source>
</evidence>
<organism evidence="2 3">
    <name type="scientific">Cuscuta epithymum</name>
    <dbReference type="NCBI Taxonomy" id="186058"/>
    <lineage>
        <taxon>Eukaryota</taxon>
        <taxon>Viridiplantae</taxon>
        <taxon>Streptophyta</taxon>
        <taxon>Embryophyta</taxon>
        <taxon>Tracheophyta</taxon>
        <taxon>Spermatophyta</taxon>
        <taxon>Magnoliopsida</taxon>
        <taxon>eudicotyledons</taxon>
        <taxon>Gunneridae</taxon>
        <taxon>Pentapetalae</taxon>
        <taxon>asterids</taxon>
        <taxon>lamiids</taxon>
        <taxon>Solanales</taxon>
        <taxon>Convolvulaceae</taxon>
        <taxon>Cuscuteae</taxon>
        <taxon>Cuscuta</taxon>
        <taxon>Cuscuta subgen. Cuscuta</taxon>
    </lineage>
</organism>
<comment type="caution">
    <text evidence="2">The sequence shown here is derived from an EMBL/GenBank/DDBJ whole genome shotgun (WGS) entry which is preliminary data.</text>
</comment>
<evidence type="ECO:0000313" key="2">
    <source>
        <dbReference type="EMBL" id="CAH9133448.1"/>
    </source>
</evidence>
<name>A0AAV0FCZ6_9ASTE</name>